<feature type="compositionally biased region" description="Basic and acidic residues" evidence="1">
    <location>
        <begin position="998"/>
        <end position="1010"/>
    </location>
</feature>
<evidence type="ECO:0000313" key="3">
    <source>
        <dbReference type="Proteomes" id="UP001642484"/>
    </source>
</evidence>
<organism evidence="2 3">
    <name type="scientific">Durusdinium trenchii</name>
    <dbReference type="NCBI Taxonomy" id="1381693"/>
    <lineage>
        <taxon>Eukaryota</taxon>
        <taxon>Sar</taxon>
        <taxon>Alveolata</taxon>
        <taxon>Dinophyceae</taxon>
        <taxon>Suessiales</taxon>
        <taxon>Symbiodiniaceae</taxon>
        <taxon>Durusdinium</taxon>
    </lineage>
</organism>
<protein>
    <submittedName>
        <fullName evidence="2">Uncharacterized protein</fullName>
    </submittedName>
</protein>
<name>A0ABP0J3V6_9DINO</name>
<comment type="caution">
    <text evidence="2">The sequence shown here is derived from an EMBL/GenBank/DDBJ whole genome shotgun (WGS) entry which is preliminary data.</text>
</comment>
<feature type="compositionally biased region" description="Pro residues" evidence="1">
    <location>
        <begin position="414"/>
        <end position="431"/>
    </location>
</feature>
<feature type="compositionally biased region" description="Basic and acidic residues" evidence="1">
    <location>
        <begin position="320"/>
        <end position="334"/>
    </location>
</feature>
<feature type="compositionally biased region" description="Acidic residues" evidence="1">
    <location>
        <begin position="971"/>
        <end position="980"/>
    </location>
</feature>
<feature type="region of interest" description="Disordered" evidence="1">
    <location>
        <begin position="970"/>
        <end position="1035"/>
    </location>
</feature>
<accession>A0ABP0J3V6</accession>
<keyword evidence="3" id="KW-1185">Reference proteome</keyword>
<feature type="compositionally biased region" description="Basic and acidic residues" evidence="1">
    <location>
        <begin position="686"/>
        <end position="697"/>
    </location>
</feature>
<feature type="compositionally biased region" description="Low complexity" evidence="1">
    <location>
        <begin position="557"/>
        <end position="570"/>
    </location>
</feature>
<feature type="region of interest" description="Disordered" evidence="1">
    <location>
        <begin position="770"/>
        <end position="876"/>
    </location>
</feature>
<feature type="compositionally biased region" description="Basic and acidic residues" evidence="1">
    <location>
        <begin position="343"/>
        <end position="360"/>
    </location>
</feature>
<dbReference type="Proteomes" id="UP001642484">
    <property type="component" value="Unassembled WGS sequence"/>
</dbReference>
<feature type="compositionally biased region" description="Basic and acidic residues" evidence="1">
    <location>
        <begin position="779"/>
        <end position="795"/>
    </location>
</feature>
<feature type="region of interest" description="Disordered" evidence="1">
    <location>
        <begin position="504"/>
        <end position="753"/>
    </location>
</feature>
<feature type="region of interest" description="Disordered" evidence="1">
    <location>
        <begin position="192"/>
        <end position="250"/>
    </location>
</feature>
<feature type="compositionally biased region" description="Basic and acidic residues" evidence="1">
    <location>
        <begin position="709"/>
        <end position="719"/>
    </location>
</feature>
<feature type="compositionally biased region" description="Basic and acidic residues" evidence="1">
    <location>
        <begin position="540"/>
        <end position="553"/>
    </location>
</feature>
<dbReference type="EMBL" id="CAXAMN010004413">
    <property type="protein sequence ID" value="CAK9008973.1"/>
    <property type="molecule type" value="Genomic_DNA"/>
</dbReference>
<proteinExistence type="predicted"/>
<feature type="compositionally biased region" description="Polar residues" evidence="1">
    <location>
        <begin position="156"/>
        <end position="171"/>
    </location>
</feature>
<gene>
    <name evidence="2" type="ORF">CCMP2556_LOCUS9470</name>
</gene>
<evidence type="ECO:0000256" key="1">
    <source>
        <dbReference type="SAM" id="MobiDB-lite"/>
    </source>
</evidence>
<feature type="compositionally biased region" description="Basic and acidic residues" evidence="1">
    <location>
        <begin position="596"/>
        <end position="608"/>
    </location>
</feature>
<sequence>MVHDSAEGDFSFRDYLSCKLNFVKWPPCGTDPETSRTKKASWLGRCCRRLKSTGEEPDLEAGVPPAVSKTHSKISRGNSVSFASAPSSTSANEELMSHAVPFDPEEFLRPVCQSDLVDRFYSKLAAEYEAAAAASASGLAEEGLLPWRDSGAAFSLSPTTKSENMASSRSWNVGPADSSSYAATRRASSLGDASAFGRLDAEDTEPSHVPSKDDEGQSPKAAPEVQLEHNPERSPPARPSRPSRSAPLISLESIDDVNVEVIRSPSGQVKQKHLVFAMVEEEPVFKTALKSVQFVGVDSNAPEESPTRNRLADGAGPLPPREEKAIETSPRGDAEVTSCVQDVHIELDLEDKKKERRRESTSSAESKTVPRVPRVSDEDALAALEVAQWQPRKDQTKVPTQCSLSTEEREDSPSPLPSPPVAPATPAPGASPGPSRSRAAAAAAAAAAAMTGAAAGARSAMSAAGNRVSIGGAALATLVSPEAAPDRASRSSVFSGRFMPLSLWAQAESTTPPPSGPGSPEQKQDVKLSEVLDGDSPVQEGEKKAERLQKMPSKESAGAAEADAAHCGHATLPTPPIAPAERKGATRGSSAPPDPCRSKSDGEEERAVLPRPMSADSMAEKDRKAVSSMKLVVTPTKEADASPPFTASLASTSSPVRGRQGSKHMTSTSRGHLSPSPAGPATPQDSKVEREAREELQISRSNSRPPAESPKDGAEREEVLPDVLFSAPPAEPDDRISTTRMPSVVPTEAGDTPRAAFAEATETRAIEVVEAETATPSPHSEELRASQVESRESQESHVSSIESASPERRRHTHFLGPCQSAQTSRSRSGSRKSCIASVGPEHPELRVSTSLSGPEGNSDGLRARMPSRPCFADRSASPVTDEVLPVNTVDFTFACADDGVDDAAGPTATRSEEETTIAEDTQASDGWCMSNSSTAVGADVKIFRREEHRPEMESTVDPFEVKRIETRKEVEELEPSFAEEADPKTASETSAAAWGTLDEDHFSEGLDARKSVPRGRRKEAKEARRQRNRGRSTSYQDALDCLRLQAGLGMELTVCR</sequence>
<feature type="compositionally biased region" description="Low complexity" evidence="1">
    <location>
        <begin position="432"/>
        <end position="463"/>
    </location>
</feature>
<reference evidence="2 3" key="1">
    <citation type="submission" date="2024-02" db="EMBL/GenBank/DDBJ databases">
        <authorList>
            <person name="Chen Y."/>
            <person name="Shah S."/>
            <person name="Dougan E. K."/>
            <person name="Thang M."/>
            <person name="Chan C."/>
        </authorList>
    </citation>
    <scope>NUCLEOTIDE SEQUENCE [LARGE SCALE GENOMIC DNA]</scope>
</reference>
<evidence type="ECO:0000313" key="2">
    <source>
        <dbReference type="EMBL" id="CAK9008973.1"/>
    </source>
</evidence>
<feature type="region of interest" description="Disordered" evidence="1">
    <location>
        <begin position="298"/>
        <end position="463"/>
    </location>
</feature>
<feature type="region of interest" description="Disordered" evidence="1">
    <location>
        <begin position="156"/>
        <end position="179"/>
    </location>
</feature>